<dbReference type="PROSITE" id="PS51843">
    <property type="entry name" value="NR_LBD"/>
    <property type="match status" value="1"/>
</dbReference>
<reference evidence="5 6" key="1">
    <citation type="submission" date="2015-09" db="EMBL/GenBank/DDBJ databases">
        <title>Draft genome of the parasitic nematode Teladorsagia circumcincta isolate WARC Sus (inbred).</title>
        <authorList>
            <person name="Mitreva M."/>
        </authorList>
    </citation>
    <scope>NUCLEOTIDE SEQUENCE [LARGE SCALE GENOMIC DNA]</scope>
    <source>
        <strain evidence="5 6">S</strain>
    </source>
</reference>
<evidence type="ECO:0000256" key="2">
    <source>
        <dbReference type="ARBA" id="ARBA00023163"/>
    </source>
</evidence>
<evidence type="ECO:0000259" key="4">
    <source>
        <dbReference type="PROSITE" id="PS51843"/>
    </source>
</evidence>
<dbReference type="InterPro" id="IPR050274">
    <property type="entry name" value="Nuclear_hormone_rcpt_NR2"/>
</dbReference>
<evidence type="ECO:0000313" key="6">
    <source>
        <dbReference type="Proteomes" id="UP000230423"/>
    </source>
</evidence>
<dbReference type="Proteomes" id="UP000230423">
    <property type="component" value="Unassembled WGS sequence"/>
</dbReference>
<dbReference type="EMBL" id="KZ347324">
    <property type="protein sequence ID" value="PIO67959.1"/>
    <property type="molecule type" value="Genomic_DNA"/>
</dbReference>
<protein>
    <recommendedName>
        <fullName evidence="4">NR LBD domain-containing protein</fullName>
    </recommendedName>
</protein>
<gene>
    <name evidence="5" type="ORF">TELCIR_10272</name>
</gene>
<feature type="domain" description="NR LBD" evidence="4">
    <location>
        <begin position="1"/>
        <end position="109"/>
    </location>
</feature>
<dbReference type="Gene3D" id="1.10.565.10">
    <property type="entry name" value="Retinoid X Receptor"/>
    <property type="match status" value="1"/>
</dbReference>
<evidence type="ECO:0000256" key="1">
    <source>
        <dbReference type="ARBA" id="ARBA00023015"/>
    </source>
</evidence>
<keyword evidence="1" id="KW-0805">Transcription regulation</keyword>
<dbReference type="PANTHER" id="PTHR24083">
    <property type="entry name" value="NUCLEAR HORMONE RECEPTOR"/>
    <property type="match status" value="1"/>
</dbReference>
<dbReference type="Pfam" id="PF00104">
    <property type="entry name" value="Hormone_recep"/>
    <property type="match status" value="1"/>
</dbReference>
<dbReference type="OrthoDB" id="5771769at2759"/>
<keyword evidence="2" id="KW-0804">Transcription</keyword>
<organism evidence="5 6">
    <name type="scientific">Teladorsagia circumcincta</name>
    <name type="common">Brown stomach worm</name>
    <name type="synonym">Ostertagia circumcincta</name>
    <dbReference type="NCBI Taxonomy" id="45464"/>
    <lineage>
        <taxon>Eukaryota</taxon>
        <taxon>Metazoa</taxon>
        <taxon>Ecdysozoa</taxon>
        <taxon>Nematoda</taxon>
        <taxon>Chromadorea</taxon>
        <taxon>Rhabditida</taxon>
        <taxon>Rhabditina</taxon>
        <taxon>Rhabditomorpha</taxon>
        <taxon>Strongyloidea</taxon>
        <taxon>Trichostrongylidae</taxon>
        <taxon>Teladorsagia</taxon>
    </lineage>
</organism>
<evidence type="ECO:0000313" key="5">
    <source>
        <dbReference type="EMBL" id="PIO67959.1"/>
    </source>
</evidence>
<dbReference type="InterPro" id="IPR000536">
    <property type="entry name" value="Nucl_hrmn_rcpt_lig-bd"/>
</dbReference>
<keyword evidence="6" id="KW-1185">Reference proteome</keyword>
<name>A0A2G9UCJ6_TELCI</name>
<accession>A0A2G9UCJ6</accession>
<proteinExistence type="predicted"/>
<dbReference type="AlphaFoldDB" id="A0A2G9UCJ6"/>
<dbReference type="InterPro" id="IPR035500">
    <property type="entry name" value="NHR-like_dom_sf"/>
</dbReference>
<dbReference type="SUPFAM" id="SSF48508">
    <property type="entry name" value="Nuclear receptor ligand-binding domain"/>
    <property type="match status" value="1"/>
</dbReference>
<sequence length="109" mass="12523">MECECVVQLDRVDRGHAKYSSVDLNEISRTTLLLMVEWAKALQPFPNLIMEDKIILLKNYAPQHLILMPAFRSPDTTRVCLFNNTYMSRDQSSELNGFAAFKTSNITPR</sequence>
<keyword evidence="3" id="KW-0675">Receptor</keyword>
<evidence type="ECO:0000256" key="3">
    <source>
        <dbReference type="ARBA" id="ARBA00023170"/>
    </source>
</evidence>